<dbReference type="Pfam" id="PF01266">
    <property type="entry name" value="DAO"/>
    <property type="match status" value="1"/>
</dbReference>
<dbReference type="PANTHER" id="PTHR13847:SF286">
    <property type="entry name" value="D-AMINO ACID DEHYDROGENASE"/>
    <property type="match status" value="1"/>
</dbReference>
<organism evidence="6 7">
    <name type="scientific">Microbulbifer echini</name>
    <dbReference type="NCBI Taxonomy" id="1529067"/>
    <lineage>
        <taxon>Bacteria</taxon>
        <taxon>Pseudomonadati</taxon>
        <taxon>Pseudomonadota</taxon>
        <taxon>Gammaproteobacteria</taxon>
        <taxon>Cellvibrionales</taxon>
        <taxon>Microbulbiferaceae</taxon>
        <taxon>Microbulbifer</taxon>
    </lineage>
</organism>
<dbReference type="Gene3D" id="3.50.50.60">
    <property type="entry name" value="FAD/NAD(P)-binding domain"/>
    <property type="match status" value="1"/>
</dbReference>
<evidence type="ECO:0000259" key="5">
    <source>
        <dbReference type="Pfam" id="PF01266"/>
    </source>
</evidence>
<evidence type="ECO:0000256" key="4">
    <source>
        <dbReference type="ARBA" id="ARBA00023002"/>
    </source>
</evidence>
<keyword evidence="3" id="KW-0285">Flavoprotein</keyword>
<evidence type="ECO:0000313" key="7">
    <source>
        <dbReference type="Proteomes" id="UP001569414"/>
    </source>
</evidence>
<evidence type="ECO:0000256" key="1">
    <source>
        <dbReference type="ARBA" id="ARBA00001974"/>
    </source>
</evidence>
<reference evidence="6 7" key="1">
    <citation type="submission" date="2024-08" db="EMBL/GenBank/DDBJ databases">
        <authorList>
            <person name="Ishaq N."/>
        </authorList>
    </citation>
    <scope>NUCLEOTIDE SEQUENCE [LARGE SCALE GENOMIC DNA]</scope>
    <source>
        <strain evidence="6 7">JCM 30400</strain>
    </source>
</reference>
<keyword evidence="4" id="KW-0560">Oxidoreductase</keyword>
<dbReference type="InterPro" id="IPR006076">
    <property type="entry name" value="FAD-dep_OxRdtase"/>
</dbReference>
<comment type="similarity">
    <text evidence="2">Belongs to the DadA oxidoreductase family.</text>
</comment>
<dbReference type="NCBIfam" id="TIGR03364">
    <property type="entry name" value="HpnW_proposed"/>
    <property type="match status" value="1"/>
</dbReference>
<evidence type="ECO:0000256" key="2">
    <source>
        <dbReference type="ARBA" id="ARBA00009410"/>
    </source>
</evidence>
<sequence length="394" mass="44229">MKFDIAIVGAGVLGSFAAYHALKSGKKVLLIDASTKSHGATVRNFGQIVPSGMNLNLWRNLGRRSLELYGELTSLMPDALKQQGSLYVASCAEETSILEEMHEINCETDYTSKLLTPTQCRKRIAPLAQGYCHGGLLYPQEMSSESTLMMKYFWKHLDDEANLHFKKATPVIAVEEVHSGIGVRCSTGEIHLSERALICCGHQLSHLFPHLLQTKKMQLSKLQMLRTQPFEKIKVPGNLLTALTIRRYEAFKSCPNYKNLPKPQIDPDYKKLGIHLLFRQSADGSLIIGDSHEYFSALDSGTLDYEIRQEINTLIMAEAKRILNLPHYNIARAWNGYYSQENNRGIFLKSAAEHIHLVTGIGGKGMTTGPALMERVVKNIFEENPLEECLIDEY</sequence>
<accession>A0ABV4NRZ6</accession>
<evidence type="ECO:0000256" key="3">
    <source>
        <dbReference type="ARBA" id="ARBA00022630"/>
    </source>
</evidence>
<gene>
    <name evidence="6" type="ORF">ACCI51_16140</name>
</gene>
<feature type="domain" description="FAD dependent oxidoreductase" evidence="5">
    <location>
        <begin position="4"/>
        <end position="372"/>
    </location>
</feature>
<dbReference type="InterPro" id="IPR036188">
    <property type="entry name" value="FAD/NAD-bd_sf"/>
</dbReference>
<dbReference type="EMBL" id="JBGMEL010000018">
    <property type="protein sequence ID" value="MFA0792080.1"/>
    <property type="molecule type" value="Genomic_DNA"/>
</dbReference>
<dbReference type="PANTHER" id="PTHR13847">
    <property type="entry name" value="SARCOSINE DEHYDROGENASE-RELATED"/>
    <property type="match status" value="1"/>
</dbReference>
<keyword evidence="7" id="KW-1185">Reference proteome</keyword>
<comment type="cofactor">
    <cofactor evidence="1">
        <name>FAD</name>
        <dbReference type="ChEBI" id="CHEBI:57692"/>
    </cofactor>
</comment>
<dbReference type="SUPFAM" id="SSF51905">
    <property type="entry name" value="FAD/NAD(P)-binding domain"/>
    <property type="match status" value="1"/>
</dbReference>
<dbReference type="Proteomes" id="UP001569414">
    <property type="component" value="Unassembled WGS sequence"/>
</dbReference>
<dbReference type="Gene3D" id="3.30.9.10">
    <property type="entry name" value="D-Amino Acid Oxidase, subunit A, domain 2"/>
    <property type="match status" value="1"/>
</dbReference>
<name>A0ABV4NRZ6_9GAMM</name>
<protein>
    <submittedName>
        <fullName evidence="6">TIGR03364 family FAD-dependent oxidoreductase</fullName>
    </submittedName>
</protein>
<dbReference type="InterPro" id="IPR017741">
    <property type="entry name" value="FAD-dependent_OxRdtase_HpnW"/>
</dbReference>
<dbReference type="RefSeq" id="WP_299585687.1">
    <property type="nucleotide sequence ID" value="NZ_JBGMEL010000018.1"/>
</dbReference>
<comment type="caution">
    <text evidence="6">The sequence shown here is derived from an EMBL/GenBank/DDBJ whole genome shotgun (WGS) entry which is preliminary data.</text>
</comment>
<proteinExistence type="inferred from homology"/>
<evidence type="ECO:0000313" key="6">
    <source>
        <dbReference type="EMBL" id="MFA0792080.1"/>
    </source>
</evidence>